<gene>
    <name evidence="2" type="ORF">OBBRIDRAFT_807663</name>
</gene>
<reference evidence="2 3" key="1">
    <citation type="submission" date="2016-07" db="EMBL/GenBank/DDBJ databases">
        <title>Draft genome of the white-rot fungus Obba rivulosa 3A-2.</title>
        <authorList>
            <consortium name="DOE Joint Genome Institute"/>
            <person name="Miettinen O."/>
            <person name="Riley R."/>
            <person name="Acob R."/>
            <person name="Barry K."/>
            <person name="Cullen D."/>
            <person name="De Vries R."/>
            <person name="Hainaut M."/>
            <person name="Hatakka A."/>
            <person name="Henrissat B."/>
            <person name="Hilden K."/>
            <person name="Kuo R."/>
            <person name="Labutti K."/>
            <person name="Lipzen A."/>
            <person name="Makela M.R."/>
            <person name="Sandor L."/>
            <person name="Spatafora J.W."/>
            <person name="Grigoriev I.V."/>
            <person name="Hibbett D.S."/>
        </authorList>
    </citation>
    <scope>NUCLEOTIDE SEQUENCE [LARGE SCALE GENOMIC DNA]</scope>
    <source>
        <strain evidence="2 3">3A-2</strain>
    </source>
</reference>
<evidence type="ECO:0000256" key="1">
    <source>
        <dbReference type="SAM" id="Phobius"/>
    </source>
</evidence>
<dbReference type="EMBL" id="KV722598">
    <property type="protein sequence ID" value="OCH85242.1"/>
    <property type="molecule type" value="Genomic_DNA"/>
</dbReference>
<sequence>MGASLPVEDPLFSLQAVLSTDVLRTQVFQANALPNESEIWQNSLAFPAGIASVSAVLYLLHLILLSKPVEALRARIFIPKAALAEDVSSESTITADDAEPPLVRGHVESLGGPVIFAFRCARLLCCLALLALSVLTVVAPKVRKSHSESFTSSRPFNLSLCGVYVYATLLSLISVLAGQRSSTLACRHLAAVLVATWAVYVYRDVWPLATFTLSPLDASEGWMLWTKFAILSIAGVVIPLTAPRQYIPLDPKDPKEPSPEQTASLLSMILYFHVDPLVAKASRTPHLKLDELPPVADYDMAKHLIERSFRCSVSTHGSLANVSRSDGKPVGKEWLIMCSVIVIRVLTSLASPVGMNKLLAYLETGGEGAVVRPWVWISWLFLGPVVGSVTFQWYIFVGTDALSGICFGIVWSKARIAMGVVRMIKLFGWEPRMSDQIAQKRKEELALQKKYQILNLTVVVSNCQLRDSIGDFTRYLVHLYGYYEAGVVRWIIILHSSKLFSSIAGKVSLERVQDFLRNTELLDQFASAKEGDAAMARSEASSGVVGIREAAFPWANESDESLTPGSQRR</sequence>
<name>A0A8E2DFV7_9APHY</name>
<feature type="transmembrane region" description="Helical" evidence="1">
    <location>
        <begin position="184"/>
        <end position="202"/>
    </location>
</feature>
<feature type="transmembrane region" description="Helical" evidence="1">
    <location>
        <begin position="374"/>
        <end position="395"/>
    </location>
</feature>
<feature type="transmembrane region" description="Helical" evidence="1">
    <location>
        <begin position="156"/>
        <end position="177"/>
    </location>
</feature>
<keyword evidence="1" id="KW-1133">Transmembrane helix</keyword>
<feature type="transmembrane region" description="Helical" evidence="1">
    <location>
        <begin position="222"/>
        <end position="242"/>
    </location>
</feature>
<dbReference type="Proteomes" id="UP000250043">
    <property type="component" value="Unassembled WGS sequence"/>
</dbReference>
<feature type="transmembrane region" description="Helical" evidence="1">
    <location>
        <begin position="44"/>
        <end position="65"/>
    </location>
</feature>
<organism evidence="2 3">
    <name type="scientific">Obba rivulosa</name>
    <dbReference type="NCBI Taxonomy" id="1052685"/>
    <lineage>
        <taxon>Eukaryota</taxon>
        <taxon>Fungi</taxon>
        <taxon>Dikarya</taxon>
        <taxon>Basidiomycota</taxon>
        <taxon>Agaricomycotina</taxon>
        <taxon>Agaricomycetes</taxon>
        <taxon>Polyporales</taxon>
        <taxon>Gelatoporiaceae</taxon>
        <taxon>Obba</taxon>
    </lineage>
</organism>
<evidence type="ECO:0000313" key="2">
    <source>
        <dbReference type="EMBL" id="OCH85242.1"/>
    </source>
</evidence>
<feature type="transmembrane region" description="Helical" evidence="1">
    <location>
        <begin position="114"/>
        <end position="136"/>
    </location>
</feature>
<dbReference type="OrthoDB" id="6500128at2759"/>
<evidence type="ECO:0000313" key="3">
    <source>
        <dbReference type="Proteomes" id="UP000250043"/>
    </source>
</evidence>
<dbReference type="AlphaFoldDB" id="A0A8E2DFV7"/>
<feature type="non-terminal residue" evidence="2">
    <location>
        <position position="1"/>
    </location>
</feature>
<feature type="transmembrane region" description="Helical" evidence="1">
    <location>
        <begin position="334"/>
        <end position="354"/>
    </location>
</feature>
<keyword evidence="1" id="KW-0472">Membrane</keyword>
<protein>
    <submittedName>
        <fullName evidence="2">Uncharacterized protein</fullName>
    </submittedName>
</protein>
<accession>A0A8E2DFV7</accession>
<keyword evidence="1" id="KW-0812">Transmembrane</keyword>
<proteinExistence type="predicted"/>
<keyword evidence="3" id="KW-1185">Reference proteome</keyword>